<dbReference type="Gene3D" id="2.170.150.80">
    <property type="entry name" value="NAC domain"/>
    <property type="match status" value="1"/>
</dbReference>
<comment type="subcellular location">
    <subcellularLocation>
        <location evidence="1">Nucleus</location>
    </subcellularLocation>
</comment>
<accession>A0A2P5FVV1</accession>
<evidence type="ECO:0000313" key="8">
    <source>
        <dbReference type="EMBL" id="POO01931.1"/>
    </source>
</evidence>
<dbReference type="STRING" id="63057.A0A2P5FVV1"/>
<dbReference type="Pfam" id="PF02365">
    <property type="entry name" value="NAM"/>
    <property type="match status" value="1"/>
</dbReference>
<evidence type="ECO:0000259" key="7">
    <source>
        <dbReference type="PROSITE" id="PS51005"/>
    </source>
</evidence>
<dbReference type="InterPro" id="IPR003441">
    <property type="entry name" value="NAC-dom"/>
</dbReference>
<sequence length="231" mass="26834">MKDEYELCEGTLEDKGREISQISLPLGYRFSPTDLESMWYLSLKTMNLPIPGPKNLFRHLVDADGNASNDMFNEIDALMEGKIPENQLFLFLPQHDKSQSKNGLGYYCRKGGNGFWRVHSSKPLIHRTSVRPLKDCGGTFMELFAEGKGAWHKIGKKTRFVYYEGKEKPGIQTEWLMDEFELNHNYLPKKVTKCVLSKVFRKEISIEPSEDEDEDEDEDDEMTDYSDDYYE</sequence>
<dbReference type="GO" id="GO:0005634">
    <property type="term" value="C:nucleus"/>
    <property type="evidence" value="ECO:0007669"/>
    <property type="project" value="UniProtKB-SubCell"/>
</dbReference>
<dbReference type="OrthoDB" id="10303119at2759"/>
<dbReference type="AlphaFoldDB" id="A0A2P5FVV1"/>
<keyword evidence="2" id="KW-0805">Transcription regulation</keyword>
<dbReference type="PROSITE" id="PS51005">
    <property type="entry name" value="NAC"/>
    <property type="match status" value="1"/>
</dbReference>
<evidence type="ECO:0000313" key="9">
    <source>
        <dbReference type="Proteomes" id="UP000237000"/>
    </source>
</evidence>
<keyword evidence="9" id="KW-1185">Reference proteome</keyword>
<gene>
    <name evidence="8" type="ORF">TorRG33x02_022230</name>
</gene>
<name>A0A2P5FVV1_TREOI</name>
<evidence type="ECO:0000256" key="5">
    <source>
        <dbReference type="ARBA" id="ARBA00023242"/>
    </source>
</evidence>
<evidence type="ECO:0000256" key="3">
    <source>
        <dbReference type="ARBA" id="ARBA00023125"/>
    </source>
</evidence>
<organism evidence="8 9">
    <name type="scientific">Trema orientale</name>
    <name type="common">Charcoal tree</name>
    <name type="synonym">Celtis orientalis</name>
    <dbReference type="NCBI Taxonomy" id="63057"/>
    <lineage>
        <taxon>Eukaryota</taxon>
        <taxon>Viridiplantae</taxon>
        <taxon>Streptophyta</taxon>
        <taxon>Embryophyta</taxon>
        <taxon>Tracheophyta</taxon>
        <taxon>Spermatophyta</taxon>
        <taxon>Magnoliopsida</taxon>
        <taxon>eudicotyledons</taxon>
        <taxon>Gunneridae</taxon>
        <taxon>Pentapetalae</taxon>
        <taxon>rosids</taxon>
        <taxon>fabids</taxon>
        <taxon>Rosales</taxon>
        <taxon>Cannabaceae</taxon>
        <taxon>Trema</taxon>
    </lineage>
</organism>
<dbReference type="Proteomes" id="UP000237000">
    <property type="component" value="Unassembled WGS sequence"/>
</dbReference>
<feature type="domain" description="NAC" evidence="7">
    <location>
        <begin position="24"/>
        <end position="202"/>
    </location>
</feature>
<dbReference type="InterPro" id="IPR036093">
    <property type="entry name" value="NAC_dom_sf"/>
</dbReference>
<keyword evidence="5" id="KW-0539">Nucleus</keyword>
<evidence type="ECO:0000256" key="1">
    <source>
        <dbReference type="ARBA" id="ARBA00004123"/>
    </source>
</evidence>
<keyword evidence="3" id="KW-0238">DNA-binding</keyword>
<feature type="compositionally biased region" description="Acidic residues" evidence="6">
    <location>
        <begin position="208"/>
        <end position="231"/>
    </location>
</feature>
<evidence type="ECO:0000256" key="6">
    <source>
        <dbReference type="SAM" id="MobiDB-lite"/>
    </source>
</evidence>
<proteinExistence type="predicted"/>
<reference evidence="9" key="1">
    <citation type="submission" date="2016-06" db="EMBL/GenBank/DDBJ databases">
        <title>Parallel loss of symbiosis genes in relatives of nitrogen-fixing non-legume Parasponia.</title>
        <authorList>
            <person name="Van Velzen R."/>
            <person name="Holmer R."/>
            <person name="Bu F."/>
            <person name="Rutten L."/>
            <person name="Van Zeijl A."/>
            <person name="Liu W."/>
            <person name="Santuari L."/>
            <person name="Cao Q."/>
            <person name="Sharma T."/>
            <person name="Shen D."/>
            <person name="Roswanjaya Y."/>
            <person name="Wardhani T."/>
            <person name="Kalhor M.S."/>
            <person name="Jansen J."/>
            <person name="Van den Hoogen J."/>
            <person name="Gungor B."/>
            <person name="Hartog M."/>
            <person name="Hontelez J."/>
            <person name="Verver J."/>
            <person name="Yang W.-C."/>
            <person name="Schijlen E."/>
            <person name="Repin R."/>
            <person name="Schilthuizen M."/>
            <person name="Schranz E."/>
            <person name="Heidstra R."/>
            <person name="Miyata K."/>
            <person name="Fedorova E."/>
            <person name="Kohlen W."/>
            <person name="Bisseling T."/>
            <person name="Smit S."/>
            <person name="Geurts R."/>
        </authorList>
    </citation>
    <scope>NUCLEOTIDE SEQUENCE [LARGE SCALE GENOMIC DNA]</scope>
    <source>
        <strain evidence="9">cv. RG33-2</strain>
    </source>
</reference>
<dbReference type="GO" id="GO:0003677">
    <property type="term" value="F:DNA binding"/>
    <property type="evidence" value="ECO:0007669"/>
    <property type="project" value="UniProtKB-KW"/>
</dbReference>
<comment type="caution">
    <text evidence="8">The sequence shown here is derived from an EMBL/GenBank/DDBJ whole genome shotgun (WGS) entry which is preliminary data.</text>
</comment>
<feature type="region of interest" description="Disordered" evidence="6">
    <location>
        <begin position="206"/>
        <end position="231"/>
    </location>
</feature>
<keyword evidence="4" id="KW-0804">Transcription</keyword>
<evidence type="ECO:0000256" key="4">
    <source>
        <dbReference type="ARBA" id="ARBA00023163"/>
    </source>
</evidence>
<dbReference type="PANTHER" id="PTHR31989">
    <property type="entry name" value="NAC DOMAIN-CONTAINING PROTEIN 82-RELATED"/>
    <property type="match status" value="1"/>
</dbReference>
<dbReference type="SUPFAM" id="SSF101941">
    <property type="entry name" value="NAC domain"/>
    <property type="match status" value="1"/>
</dbReference>
<dbReference type="GO" id="GO:0006355">
    <property type="term" value="P:regulation of DNA-templated transcription"/>
    <property type="evidence" value="ECO:0007669"/>
    <property type="project" value="InterPro"/>
</dbReference>
<protein>
    <submittedName>
        <fullName evidence="8">NAC domain containing protein</fullName>
    </submittedName>
</protein>
<evidence type="ECO:0000256" key="2">
    <source>
        <dbReference type="ARBA" id="ARBA00023015"/>
    </source>
</evidence>
<dbReference type="InParanoid" id="A0A2P5FVV1"/>
<dbReference type="EMBL" id="JXTC01000006">
    <property type="protein sequence ID" value="POO01931.1"/>
    <property type="molecule type" value="Genomic_DNA"/>
</dbReference>